<organism evidence="3 4">
    <name type="scientific">Vibrio albus</name>
    <dbReference type="NCBI Taxonomy" id="2200953"/>
    <lineage>
        <taxon>Bacteria</taxon>
        <taxon>Pseudomonadati</taxon>
        <taxon>Pseudomonadota</taxon>
        <taxon>Gammaproteobacteria</taxon>
        <taxon>Vibrionales</taxon>
        <taxon>Vibrionaceae</taxon>
        <taxon>Vibrio</taxon>
    </lineage>
</organism>
<evidence type="ECO:0000256" key="1">
    <source>
        <dbReference type="SAM" id="Phobius"/>
    </source>
</evidence>
<gene>
    <name evidence="3" type="ORF">DI392_10060</name>
</gene>
<evidence type="ECO:0000259" key="2">
    <source>
        <dbReference type="Pfam" id="PF09851"/>
    </source>
</evidence>
<dbReference type="EMBL" id="QFWT01000005">
    <property type="protein sequence ID" value="PWI33201.1"/>
    <property type="molecule type" value="Genomic_DNA"/>
</dbReference>
<dbReference type="InterPro" id="IPR018649">
    <property type="entry name" value="SHOCT"/>
</dbReference>
<keyword evidence="1" id="KW-0812">Transmembrane</keyword>
<evidence type="ECO:0000313" key="4">
    <source>
        <dbReference type="Proteomes" id="UP000245362"/>
    </source>
</evidence>
<dbReference type="Pfam" id="PF09851">
    <property type="entry name" value="SHOCT"/>
    <property type="match status" value="1"/>
</dbReference>
<dbReference type="RefSeq" id="WP_109319784.1">
    <property type="nucleotide sequence ID" value="NZ_QFWT01000005.1"/>
</dbReference>
<sequence>MHGFYDWGLFSGGGFMFLFWILLIIAIIWLVFSSKNRNNSPTETALDIAKKRYAAGEITKEELDEIKRNL</sequence>
<comment type="caution">
    <text evidence="3">The sequence shown here is derived from an EMBL/GenBank/DDBJ whole genome shotgun (WGS) entry which is preliminary data.</text>
</comment>
<keyword evidence="1" id="KW-1133">Transmembrane helix</keyword>
<evidence type="ECO:0000313" key="3">
    <source>
        <dbReference type="EMBL" id="PWI33201.1"/>
    </source>
</evidence>
<name>A0A2U3B8V0_9VIBR</name>
<feature type="transmembrane region" description="Helical" evidence="1">
    <location>
        <begin position="12"/>
        <end position="32"/>
    </location>
</feature>
<dbReference type="OrthoDB" id="5906805at2"/>
<feature type="domain" description="SHOCT" evidence="2">
    <location>
        <begin position="44"/>
        <end position="69"/>
    </location>
</feature>
<keyword evidence="4" id="KW-1185">Reference proteome</keyword>
<keyword evidence="1" id="KW-0472">Membrane</keyword>
<reference evidence="3 4" key="1">
    <citation type="submission" date="2018-05" db="EMBL/GenBank/DDBJ databases">
        <title>Vibrio limimaris sp. nov., isolated from marine sediment.</title>
        <authorList>
            <person name="Li C.-M."/>
        </authorList>
    </citation>
    <scope>NUCLEOTIDE SEQUENCE [LARGE SCALE GENOMIC DNA]</scope>
    <source>
        <strain evidence="3 4">E4404</strain>
    </source>
</reference>
<dbReference type="Proteomes" id="UP000245362">
    <property type="component" value="Unassembled WGS sequence"/>
</dbReference>
<accession>A0A2U3B8V0</accession>
<dbReference type="AlphaFoldDB" id="A0A2U3B8V0"/>
<proteinExistence type="predicted"/>
<protein>
    <submittedName>
        <fullName evidence="3">Electron transporter RnfE</fullName>
    </submittedName>
</protein>